<dbReference type="InterPro" id="IPR000792">
    <property type="entry name" value="Tscrpt_reg_LuxR_C"/>
</dbReference>
<dbReference type="PANTHER" id="PTHR44688:SF16">
    <property type="entry name" value="DNA-BINDING TRANSCRIPTIONAL ACTIVATOR DEVR_DOSR"/>
    <property type="match status" value="1"/>
</dbReference>
<sequence>MREIFERMRAAQDRHELWKVFVDYFRTHGVRTLCAMHIPPPGAPDGNRRIIDACGFLEPLIRAYISDGLWERDPIRKQVQIHPAPFFWSEIGELRKLDDGEQAFLAEFVAHGAGEGIAIPVFGPHGRNGYIGVALEPHRSHFSDTVLREFQAVAQMAHQRFCELLEPELIETVSLSRRETEILEWVARGKSNTVIGEILEISPNTVDTHIRRIYTKLDVSDRTMAALRGIGCGMILP</sequence>
<evidence type="ECO:0000313" key="6">
    <source>
        <dbReference type="Proteomes" id="UP000564378"/>
    </source>
</evidence>
<dbReference type="CDD" id="cd06170">
    <property type="entry name" value="LuxR_C_like"/>
    <property type="match status" value="1"/>
</dbReference>
<keyword evidence="6" id="KW-1185">Reference proteome</keyword>
<dbReference type="Pfam" id="PF00196">
    <property type="entry name" value="GerE"/>
    <property type="match status" value="1"/>
</dbReference>
<dbReference type="Pfam" id="PF03472">
    <property type="entry name" value="Autoind_bind"/>
    <property type="match status" value="1"/>
</dbReference>
<dbReference type="PROSITE" id="PS50043">
    <property type="entry name" value="HTH_LUXR_2"/>
    <property type="match status" value="1"/>
</dbReference>
<dbReference type="InterPro" id="IPR036693">
    <property type="entry name" value="TF_LuxR_autoind-bd_dom_sf"/>
</dbReference>
<reference evidence="5 6" key="1">
    <citation type="submission" date="2020-08" db="EMBL/GenBank/DDBJ databases">
        <title>Draft genome sequence of Parasphingopyxis sp. GrpM-11.</title>
        <authorList>
            <person name="Oh J."/>
            <person name="Roh D.-H."/>
        </authorList>
    </citation>
    <scope>NUCLEOTIDE SEQUENCE [LARGE SCALE GENOMIC DNA]</scope>
    <source>
        <strain evidence="5 6">GrpM-11</strain>
    </source>
</reference>
<dbReference type="InterPro" id="IPR005143">
    <property type="entry name" value="TF_LuxR_autoind-bd_dom"/>
</dbReference>
<evidence type="ECO:0000256" key="2">
    <source>
        <dbReference type="ARBA" id="ARBA00023125"/>
    </source>
</evidence>
<dbReference type="InterPro" id="IPR036388">
    <property type="entry name" value="WH-like_DNA-bd_sf"/>
</dbReference>
<keyword evidence="2" id="KW-0238">DNA-binding</keyword>
<organism evidence="5 6">
    <name type="scientific">Parasphingopyxis marina</name>
    <dbReference type="NCBI Taxonomy" id="2761622"/>
    <lineage>
        <taxon>Bacteria</taxon>
        <taxon>Pseudomonadati</taxon>
        <taxon>Pseudomonadota</taxon>
        <taxon>Alphaproteobacteria</taxon>
        <taxon>Sphingomonadales</taxon>
        <taxon>Sphingomonadaceae</taxon>
        <taxon>Parasphingopyxis</taxon>
    </lineage>
</organism>
<gene>
    <name evidence="5" type="ORF">H6P80_16295</name>
</gene>
<evidence type="ECO:0000256" key="3">
    <source>
        <dbReference type="ARBA" id="ARBA00023163"/>
    </source>
</evidence>
<dbReference type="Gene3D" id="1.10.10.10">
    <property type="entry name" value="Winged helix-like DNA-binding domain superfamily/Winged helix DNA-binding domain"/>
    <property type="match status" value="1"/>
</dbReference>
<name>A0A842I2E8_9SPHN</name>
<dbReference type="Gene3D" id="3.30.450.80">
    <property type="entry name" value="Transcription factor LuxR-like, autoinducer-binding domain"/>
    <property type="match status" value="1"/>
</dbReference>
<proteinExistence type="predicted"/>
<dbReference type="RefSeq" id="WP_185802470.1">
    <property type="nucleotide sequence ID" value="NZ_JACJVJ010000003.1"/>
</dbReference>
<evidence type="ECO:0000313" key="5">
    <source>
        <dbReference type="EMBL" id="MBC2779187.1"/>
    </source>
</evidence>
<dbReference type="AlphaFoldDB" id="A0A842I2E8"/>
<dbReference type="EMBL" id="JACJVJ010000003">
    <property type="protein sequence ID" value="MBC2779187.1"/>
    <property type="molecule type" value="Genomic_DNA"/>
</dbReference>
<dbReference type="InterPro" id="IPR016032">
    <property type="entry name" value="Sig_transdc_resp-reg_C-effctor"/>
</dbReference>
<dbReference type="GO" id="GO:0003677">
    <property type="term" value="F:DNA binding"/>
    <property type="evidence" value="ECO:0007669"/>
    <property type="project" value="UniProtKB-KW"/>
</dbReference>
<feature type="domain" description="HTH luxR-type" evidence="4">
    <location>
        <begin position="168"/>
        <end position="233"/>
    </location>
</feature>
<dbReference type="SMART" id="SM00421">
    <property type="entry name" value="HTH_LUXR"/>
    <property type="match status" value="1"/>
</dbReference>
<keyword evidence="1" id="KW-0805">Transcription regulation</keyword>
<evidence type="ECO:0000256" key="1">
    <source>
        <dbReference type="ARBA" id="ARBA00023015"/>
    </source>
</evidence>
<dbReference type="SUPFAM" id="SSF75516">
    <property type="entry name" value="Pheromone-binding domain of LuxR-like quorum-sensing transcription factors"/>
    <property type="match status" value="1"/>
</dbReference>
<comment type="caution">
    <text evidence="5">The sequence shown here is derived from an EMBL/GenBank/DDBJ whole genome shotgun (WGS) entry which is preliminary data.</text>
</comment>
<dbReference type="GO" id="GO:0006355">
    <property type="term" value="P:regulation of DNA-templated transcription"/>
    <property type="evidence" value="ECO:0007669"/>
    <property type="project" value="InterPro"/>
</dbReference>
<protein>
    <submittedName>
        <fullName evidence="5">Autoinducer binding domain-containing protein</fullName>
    </submittedName>
</protein>
<dbReference type="PANTHER" id="PTHR44688">
    <property type="entry name" value="DNA-BINDING TRANSCRIPTIONAL ACTIVATOR DEVR_DOSR"/>
    <property type="match status" value="1"/>
</dbReference>
<dbReference type="PROSITE" id="PS00622">
    <property type="entry name" value="HTH_LUXR_1"/>
    <property type="match status" value="1"/>
</dbReference>
<dbReference type="PRINTS" id="PR00038">
    <property type="entry name" value="HTHLUXR"/>
</dbReference>
<keyword evidence="3" id="KW-0804">Transcription</keyword>
<accession>A0A842I2E8</accession>
<evidence type="ECO:0000259" key="4">
    <source>
        <dbReference type="PROSITE" id="PS50043"/>
    </source>
</evidence>
<dbReference type="SUPFAM" id="SSF46894">
    <property type="entry name" value="C-terminal effector domain of the bipartite response regulators"/>
    <property type="match status" value="1"/>
</dbReference>
<dbReference type="Proteomes" id="UP000564378">
    <property type="component" value="Unassembled WGS sequence"/>
</dbReference>